<feature type="domain" description="D-isomer specific 2-hydroxyacid dehydrogenase catalytic" evidence="5">
    <location>
        <begin position="21"/>
        <end position="323"/>
    </location>
</feature>
<accession>A0AAN8PJJ4</accession>
<evidence type="ECO:0000256" key="1">
    <source>
        <dbReference type="ARBA" id="ARBA00023002"/>
    </source>
</evidence>
<dbReference type="GO" id="GO:0008465">
    <property type="term" value="F:hydroxypyruvate reductase (NADH) activity"/>
    <property type="evidence" value="ECO:0007669"/>
    <property type="project" value="TreeGrafter"/>
</dbReference>
<dbReference type="SUPFAM" id="SSF51735">
    <property type="entry name" value="NAD(P)-binding Rossmann-fold domains"/>
    <property type="match status" value="1"/>
</dbReference>
<dbReference type="InterPro" id="IPR036291">
    <property type="entry name" value="NAD(P)-bd_dom_sf"/>
</dbReference>
<dbReference type="EMBL" id="JAWJWE010000004">
    <property type="protein sequence ID" value="KAK6636021.1"/>
    <property type="molecule type" value="Genomic_DNA"/>
</dbReference>
<evidence type="ECO:0000256" key="2">
    <source>
        <dbReference type="ARBA" id="ARBA00073306"/>
    </source>
</evidence>
<dbReference type="Pfam" id="PF00389">
    <property type="entry name" value="2-Hacid_dh"/>
    <property type="match status" value="1"/>
</dbReference>
<sequence>MSASTVYRYQVFISRPDISRLVTSFLKDYDLDIWHKEEVMSRDEFLKRIHGKDALFIHSGDRIDAEALDSAGNNLKVIATLSSGYNHIDVPEVKKRGIKIGYTAGILNDAVASMAILLLLSITRKSFESHRQITEGKWQDYQGWFWMNGFGLKDSVIGIFGLGGIGMEVARRLVPFKPAKILYVSRKVKPEADEVKAVRVDLEQLLKESDIVILTSSLNDETRGIINEERLGLMKRTAFIVNVSRGAVIDQDALLRALKNKTICGAALDVMTPEPIRPDNELLHLDNCVTTPHIGSGEVATREAMIELTCKNIIAGLNGRPLPMEL</sequence>
<proteinExistence type="inferred from homology"/>
<organism evidence="7 8">
    <name type="scientific">Polyplax serrata</name>
    <name type="common">Common mouse louse</name>
    <dbReference type="NCBI Taxonomy" id="468196"/>
    <lineage>
        <taxon>Eukaryota</taxon>
        <taxon>Metazoa</taxon>
        <taxon>Ecdysozoa</taxon>
        <taxon>Arthropoda</taxon>
        <taxon>Hexapoda</taxon>
        <taxon>Insecta</taxon>
        <taxon>Pterygota</taxon>
        <taxon>Neoptera</taxon>
        <taxon>Paraneoptera</taxon>
        <taxon>Psocodea</taxon>
        <taxon>Troctomorpha</taxon>
        <taxon>Phthiraptera</taxon>
        <taxon>Anoplura</taxon>
        <taxon>Polyplacidae</taxon>
        <taxon>Polyplax</taxon>
    </lineage>
</organism>
<reference evidence="7 8" key="1">
    <citation type="submission" date="2023-10" db="EMBL/GenBank/DDBJ databases">
        <title>Genomes of two closely related lineages of the louse Polyplax serrata with different host specificities.</title>
        <authorList>
            <person name="Martinu J."/>
            <person name="Tarabai H."/>
            <person name="Stefka J."/>
            <person name="Hypsa V."/>
        </authorList>
    </citation>
    <scope>NUCLEOTIDE SEQUENCE [LARGE SCALE GENOMIC DNA]</scope>
    <source>
        <strain evidence="7">HR10_N</strain>
    </source>
</reference>
<dbReference type="CDD" id="cd05301">
    <property type="entry name" value="GDH"/>
    <property type="match status" value="1"/>
</dbReference>
<dbReference type="GO" id="GO:0030267">
    <property type="term" value="F:glyoxylate reductase (NADPH) activity"/>
    <property type="evidence" value="ECO:0007669"/>
    <property type="project" value="TreeGrafter"/>
</dbReference>
<evidence type="ECO:0000259" key="5">
    <source>
        <dbReference type="Pfam" id="PF00389"/>
    </source>
</evidence>
<keyword evidence="4" id="KW-0812">Transmembrane</keyword>
<keyword evidence="4" id="KW-0472">Membrane</keyword>
<evidence type="ECO:0000256" key="3">
    <source>
        <dbReference type="RuleBase" id="RU003719"/>
    </source>
</evidence>
<dbReference type="Proteomes" id="UP001372834">
    <property type="component" value="Unassembled WGS sequence"/>
</dbReference>
<dbReference type="PANTHER" id="PTHR10996:SF277">
    <property type="entry name" value="GLYOXYLATE REDUCTASE_HYDROXYPYRUVATE REDUCTASE"/>
    <property type="match status" value="1"/>
</dbReference>
<comment type="caution">
    <text evidence="7">The sequence shown here is derived from an EMBL/GenBank/DDBJ whole genome shotgun (WGS) entry which is preliminary data.</text>
</comment>
<evidence type="ECO:0000313" key="7">
    <source>
        <dbReference type="EMBL" id="KAK6636021.1"/>
    </source>
</evidence>
<dbReference type="AlphaFoldDB" id="A0AAN8PJJ4"/>
<gene>
    <name evidence="7" type="ORF">RUM43_009673</name>
</gene>
<dbReference type="PROSITE" id="PS00671">
    <property type="entry name" value="D_2_HYDROXYACID_DH_3"/>
    <property type="match status" value="1"/>
</dbReference>
<dbReference type="PANTHER" id="PTHR10996">
    <property type="entry name" value="2-HYDROXYACID DEHYDROGENASE-RELATED"/>
    <property type="match status" value="1"/>
</dbReference>
<dbReference type="GO" id="GO:0051287">
    <property type="term" value="F:NAD binding"/>
    <property type="evidence" value="ECO:0007669"/>
    <property type="project" value="InterPro"/>
</dbReference>
<protein>
    <recommendedName>
        <fullName evidence="2">Glyoxylate reductase/hydroxypyruvate reductase</fullName>
    </recommendedName>
</protein>
<feature type="domain" description="D-isomer specific 2-hydroxyacid dehydrogenase NAD-binding" evidence="6">
    <location>
        <begin position="117"/>
        <end position="295"/>
    </location>
</feature>
<feature type="transmembrane region" description="Helical" evidence="4">
    <location>
        <begin position="100"/>
        <end position="122"/>
    </location>
</feature>
<name>A0AAN8PJJ4_POLSC</name>
<dbReference type="InterPro" id="IPR050223">
    <property type="entry name" value="D-isomer_2-hydroxyacid_DH"/>
</dbReference>
<dbReference type="Pfam" id="PF02826">
    <property type="entry name" value="2-Hacid_dh_C"/>
    <property type="match status" value="1"/>
</dbReference>
<evidence type="ECO:0000313" key="8">
    <source>
        <dbReference type="Proteomes" id="UP001372834"/>
    </source>
</evidence>
<evidence type="ECO:0000256" key="4">
    <source>
        <dbReference type="SAM" id="Phobius"/>
    </source>
</evidence>
<dbReference type="InterPro" id="IPR029753">
    <property type="entry name" value="D-isomer_DH_CS"/>
</dbReference>
<dbReference type="FunFam" id="3.40.50.720:FF:000026">
    <property type="entry name" value="Glyoxylate/hydroxypyruvate reductase B"/>
    <property type="match status" value="1"/>
</dbReference>
<keyword evidence="4" id="KW-1133">Transmembrane helix</keyword>
<dbReference type="InterPro" id="IPR006140">
    <property type="entry name" value="D-isomer_DH_NAD-bd"/>
</dbReference>
<dbReference type="SUPFAM" id="SSF52283">
    <property type="entry name" value="Formate/glycerate dehydrogenase catalytic domain-like"/>
    <property type="match status" value="1"/>
</dbReference>
<keyword evidence="1 3" id="KW-0560">Oxidoreductase</keyword>
<dbReference type="InterPro" id="IPR006139">
    <property type="entry name" value="D-isomer_2_OHA_DH_cat_dom"/>
</dbReference>
<comment type="similarity">
    <text evidence="3">Belongs to the D-isomer specific 2-hydroxyacid dehydrogenase family.</text>
</comment>
<evidence type="ECO:0000259" key="6">
    <source>
        <dbReference type="Pfam" id="PF02826"/>
    </source>
</evidence>
<dbReference type="GO" id="GO:0005829">
    <property type="term" value="C:cytosol"/>
    <property type="evidence" value="ECO:0007669"/>
    <property type="project" value="TreeGrafter"/>
</dbReference>
<dbReference type="Gene3D" id="3.40.50.720">
    <property type="entry name" value="NAD(P)-binding Rossmann-like Domain"/>
    <property type="match status" value="2"/>
</dbReference>